<proteinExistence type="predicted"/>
<comment type="caution">
    <text evidence="1">The sequence shown here is derived from an EMBL/GenBank/DDBJ whole genome shotgun (WGS) entry which is preliminary data.</text>
</comment>
<sequence length="101" mass="11789">MITPQAARKEEILERSKDRLKRDIEKEITKLFDQVLDISEVAIGDAYRYKSFRAKVLRSGNDAIREVKKLLDRNYAVEFIPSREDIIEVQSPPAITIRKQN</sequence>
<reference evidence="1" key="1">
    <citation type="journal article" date="2015" name="Nature">
        <title>Complex archaea that bridge the gap between prokaryotes and eukaryotes.</title>
        <authorList>
            <person name="Spang A."/>
            <person name="Saw J.H."/>
            <person name="Jorgensen S.L."/>
            <person name="Zaremba-Niedzwiedzka K."/>
            <person name="Martijn J."/>
            <person name="Lind A.E."/>
            <person name="van Eijk R."/>
            <person name="Schleper C."/>
            <person name="Guy L."/>
            <person name="Ettema T.J."/>
        </authorList>
    </citation>
    <scope>NUCLEOTIDE SEQUENCE</scope>
</reference>
<evidence type="ECO:0000313" key="1">
    <source>
        <dbReference type="EMBL" id="KKL04122.1"/>
    </source>
</evidence>
<accession>A0A0F9AR56</accession>
<gene>
    <name evidence="1" type="ORF">LCGC14_2619240</name>
</gene>
<dbReference type="AlphaFoldDB" id="A0A0F9AR56"/>
<protein>
    <submittedName>
        <fullName evidence="1">Uncharacterized protein</fullName>
    </submittedName>
</protein>
<organism evidence="1">
    <name type="scientific">marine sediment metagenome</name>
    <dbReference type="NCBI Taxonomy" id="412755"/>
    <lineage>
        <taxon>unclassified sequences</taxon>
        <taxon>metagenomes</taxon>
        <taxon>ecological metagenomes</taxon>
    </lineage>
</organism>
<dbReference type="EMBL" id="LAZR01044657">
    <property type="protein sequence ID" value="KKL04122.1"/>
    <property type="molecule type" value="Genomic_DNA"/>
</dbReference>
<name>A0A0F9AR56_9ZZZZ</name>